<accession>A0A2U1NDM9</accession>
<dbReference type="Proteomes" id="UP000245207">
    <property type="component" value="Unassembled WGS sequence"/>
</dbReference>
<dbReference type="GO" id="GO:0005840">
    <property type="term" value="C:ribosome"/>
    <property type="evidence" value="ECO:0007669"/>
    <property type="project" value="UniProtKB-KW"/>
</dbReference>
<evidence type="ECO:0000256" key="1">
    <source>
        <dbReference type="ARBA" id="ARBA00006471"/>
    </source>
</evidence>
<comment type="similarity">
    <text evidence="1 4">Belongs to the universal ribosomal protein uS8 family.</text>
</comment>
<name>A0A2U1NDM9_ARTAN</name>
<dbReference type="GO" id="GO:0003735">
    <property type="term" value="F:structural constituent of ribosome"/>
    <property type="evidence" value="ECO:0007669"/>
    <property type="project" value="InterPro"/>
</dbReference>
<dbReference type="InterPro" id="IPR000630">
    <property type="entry name" value="Ribosomal_uS8"/>
</dbReference>
<keyword evidence="3 4" id="KW-0687">Ribonucleoprotein</keyword>
<comment type="caution">
    <text evidence="5">The sequence shown here is derived from an EMBL/GenBank/DDBJ whole genome shotgun (WGS) entry which is preliminary data.</text>
</comment>
<dbReference type="GO" id="GO:1990904">
    <property type="term" value="C:ribonucleoprotein complex"/>
    <property type="evidence" value="ECO:0007669"/>
    <property type="project" value="UniProtKB-KW"/>
</dbReference>
<evidence type="ECO:0000256" key="2">
    <source>
        <dbReference type="ARBA" id="ARBA00022980"/>
    </source>
</evidence>
<evidence type="ECO:0000256" key="4">
    <source>
        <dbReference type="RuleBase" id="RU003660"/>
    </source>
</evidence>
<dbReference type="SUPFAM" id="SSF56047">
    <property type="entry name" value="Ribosomal protein S8"/>
    <property type="match status" value="1"/>
</dbReference>
<dbReference type="InterPro" id="IPR047863">
    <property type="entry name" value="Ribosomal_uS8_CS"/>
</dbReference>
<dbReference type="InterPro" id="IPR035987">
    <property type="entry name" value="Ribosomal_uS8_sf"/>
</dbReference>
<dbReference type="PROSITE" id="PS00053">
    <property type="entry name" value="RIBOSOMAL_S8"/>
    <property type="match status" value="1"/>
</dbReference>
<evidence type="ECO:0000313" key="6">
    <source>
        <dbReference type="Proteomes" id="UP000245207"/>
    </source>
</evidence>
<proteinExistence type="inferred from homology"/>
<dbReference type="STRING" id="35608.A0A2U1NDM9"/>
<dbReference type="Gene3D" id="3.30.1490.10">
    <property type="match status" value="1"/>
</dbReference>
<gene>
    <name evidence="5" type="ORF">CTI12_AA284200</name>
</gene>
<evidence type="ECO:0000256" key="3">
    <source>
        <dbReference type="ARBA" id="ARBA00023274"/>
    </source>
</evidence>
<evidence type="ECO:0000313" key="5">
    <source>
        <dbReference type="EMBL" id="PWA71598.1"/>
    </source>
</evidence>
<organism evidence="5 6">
    <name type="scientific">Artemisia annua</name>
    <name type="common">Sweet wormwood</name>
    <dbReference type="NCBI Taxonomy" id="35608"/>
    <lineage>
        <taxon>Eukaryota</taxon>
        <taxon>Viridiplantae</taxon>
        <taxon>Streptophyta</taxon>
        <taxon>Embryophyta</taxon>
        <taxon>Tracheophyta</taxon>
        <taxon>Spermatophyta</taxon>
        <taxon>Magnoliopsida</taxon>
        <taxon>eudicotyledons</taxon>
        <taxon>Gunneridae</taxon>
        <taxon>Pentapetalae</taxon>
        <taxon>asterids</taxon>
        <taxon>campanulids</taxon>
        <taxon>Asterales</taxon>
        <taxon>Asteraceae</taxon>
        <taxon>Asteroideae</taxon>
        <taxon>Anthemideae</taxon>
        <taxon>Artemisiinae</taxon>
        <taxon>Artemisia</taxon>
    </lineage>
</organism>
<keyword evidence="2 4" id="KW-0689">Ribosomal protein</keyword>
<protein>
    <submittedName>
        <fullName evidence="5">Ribosomal protein S8</fullName>
    </submittedName>
</protein>
<keyword evidence="6" id="KW-1185">Reference proteome</keyword>
<dbReference type="GO" id="GO:0006412">
    <property type="term" value="P:translation"/>
    <property type="evidence" value="ECO:0007669"/>
    <property type="project" value="InterPro"/>
</dbReference>
<dbReference type="AlphaFoldDB" id="A0A2U1NDM9"/>
<sequence>MVHNEMLQNNLLVADALHNLEKQCAHTSDHNALKDVMEESRSNATKESMNEDNPLLDMVINVEYHSTVATKEQPQLDFVDQCGTLDSPQGYRRFIEHINKRDIDSGVMAQGFGYIVLTTSAGIMDHEEARRKNVGGKVLGNA</sequence>
<reference evidence="5 6" key="1">
    <citation type="journal article" date="2018" name="Mol. Plant">
        <title>The genome of Artemisia annua provides insight into the evolution of Asteraceae family and artemisinin biosynthesis.</title>
        <authorList>
            <person name="Shen Q."/>
            <person name="Zhang L."/>
            <person name="Liao Z."/>
            <person name="Wang S."/>
            <person name="Yan T."/>
            <person name="Shi P."/>
            <person name="Liu M."/>
            <person name="Fu X."/>
            <person name="Pan Q."/>
            <person name="Wang Y."/>
            <person name="Lv Z."/>
            <person name="Lu X."/>
            <person name="Zhang F."/>
            <person name="Jiang W."/>
            <person name="Ma Y."/>
            <person name="Chen M."/>
            <person name="Hao X."/>
            <person name="Li L."/>
            <person name="Tang Y."/>
            <person name="Lv G."/>
            <person name="Zhou Y."/>
            <person name="Sun X."/>
            <person name="Brodelius P.E."/>
            <person name="Rose J.K.C."/>
            <person name="Tang K."/>
        </authorList>
    </citation>
    <scope>NUCLEOTIDE SEQUENCE [LARGE SCALE GENOMIC DNA]</scope>
    <source>
        <strain evidence="6">cv. Huhao1</strain>
        <tissue evidence="5">Leaf</tissue>
    </source>
</reference>
<dbReference type="Pfam" id="PF00410">
    <property type="entry name" value="Ribosomal_S8"/>
    <property type="match status" value="1"/>
</dbReference>
<dbReference type="EMBL" id="PKPP01003054">
    <property type="protein sequence ID" value="PWA71598.1"/>
    <property type="molecule type" value="Genomic_DNA"/>
</dbReference>
<dbReference type="PANTHER" id="PTHR11758">
    <property type="entry name" value="40S RIBOSOMAL PROTEIN S15A"/>
    <property type="match status" value="1"/>
</dbReference>